<accession>A0A915HQ54</accession>
<reference evidence="3" key="1">
    <citation type="submission" date="2022-11" db="UniProtKB">
        <authorList>
            <consortium name="WormBaseParasite"/>
        </authorList>
    </citation>
    <scope>IDENTIFICATION</scope>
</reference>
<evidence type="ECO:0000313" key="2">
    <source>
        <dbReference type="Proteomes" id="UP000887565"/>
    </source>
</evidence>
<dbReference type="InterPro" id="IPR036188">
    <property type="entry name" value="FAD/NAD-bd_sf"/>
</dbReference>
<dbReference type="PANTHER" id="PTHR10742:SF410">
    <property type="entry name" value="LYSINE-SPECIFIC HISTONE DEMETHYLASE 2"/>
    <property type="match status" value="1"/>
</dbReference>
<proteinExistence type="predicted"/>
<dbReference type="Pfam" id="PF01593">
    <property type="entry name" value="Amino_oxidase"/>
    <property type="match status" value="1"/>
</dbReference>
<dbReference type="WBParaSite" id="nRc.2.0.1.t03600-RA">
    <property type="protein sequence ID" value="nRc.2.0.1.t03600-RA"/>
    <property type="gene ID" value="nRc.2.0.1.g03600"/>
</dbReference>
<protein>
    <submittedName>
        <fullName evidence="3">Amine oxidase domain-containing protein</fullName>
    </submittedName>
</protein>
<evidence type="ECO:0000259" key="1">
    <source>
        <dbReference type="Pfam" id="PF01593"/>
    </source>
</evidence>
<dbReference type="Proteomes" id="UP000887565">
    <property type="component" value="Unplaced"/>
</dbReference>
<dbReference type="GO" id="GO:0016491">
    <property type="term" value="F:oxidoreductase activity"/>
    <property type="evidence" value="ECO:0007669"/>
    <property type="project" value="InterPro"/>
</dbReference>
<feature type="domain" description="Amine oxidase" evidence="1">
    <location>
        <begin position="107"/>
        <end position="226"/>
    </location>
</feature>
<dbReference type="AlphaFoldDB" id="A0A915HQ54"/>
<dbReference type="Gene3D" id="3.50.50.60">
    <property type="entry name" value="FAD/NAD(P)-binding domain"/>
    <property type="match status" value="1"/>
</dbReference>
<keyword evidence="2" id="KW-1185">Reference proteome</keyword>
<name>A0A915HQ54_ROMCU</name>
<sequence length="257" mass="29479">MANYLENKRVENNEVKYCYGDLSFSMESGQGFTKNVEHQELKFDKFNWACCSSTRLREGKAKFHKLYMQFISSYKIFENMQFLQHTQGAESLGFCPMPKIVIVGAGIAGISCARYLSDRTDFCVEIFEANKERYGGRLWSYKIPGYAGRYVELGGMWLHEGQDPCHPLRPVFQCLDVQENDAGDLTSAQCIKKDGRVFTKNDVERLGLLTKKLENLRQKIIEEENSENDISLAQAIEKIRTDDDDSLSNVDHVSEYD</sequence>
<organism evidence="2 3">
    <name type="scientific">Romanomermis culicivorax</name>
    <name type="common">Nematode worm</name>
    <dbReference type="NCBI Taxonomy" id="13658"/>
    <lineage>
        <taxon>Eukaryota</taxon>
        <taxon>Metazoa</taxon>
        <taxon>Ecdysozoa</taxon>
        <taxon>Nematoda</taxon>
        <taxon>Enoplea</taxon>
        <taxon>Dorylaimia</taxon>
        <taxon>Mermithida</taxon>
        <taxon>Mermithoidea</taxon>
        <taxon>Mermithidae</taxon>
        <taxon>Romanomermis</taxon>
    </lineage>
</organism>
<dbReference type="SUPFAM" id="SSF51905">
    <property type="entry name" value="FAD/NAD(P)-binding domain"/>
    <property type="match status" value="1"/>
</dbReference>
<evidence type="ECO:0000313" key="3">
    <source>
        <dbReference type="WBParaSite" id="nRc.2.0.1.t03600-RA"/>
    </source>
</evidence>
<dbReference type="PANTHER" id="PTHR10742">
    <property type="entry name" value="FLAVIN MONOAMINE OXIDASE"/>
    <property type="match status" value="1"/>
</dbReference>
<dbReference type="InterPro" id="IPR002937">
    <property type="entry name" value="Amino_oxidase"/>
</dbReference>
<dbReference type="InterPro" id="IPR050281">
    <property type="entry name" value="Flavin_monoamine_oxidase"/>
</dbReference>